<evidence type="ECO:0000259" key="12">
    <source>
        <dbReference type="PROSITE" id="PS52019"/>
    </source>
</evidence>
<dbReference type="Pfam" id="PF00550">
    <property type="entry name" value="PP-binding"/>
    <property type="match status" value="1"/>
</dbReference>
<dbReference type="Pfam" id="PF00698">
    <property type="entry name" value="Acyl_transf_1"/>
    <property type="match status" value="1"/>
</dbReference>
<dbReference type="Pfam" id="PF00109">
    <property type="entry name" value="ketoacyl-synt"/>
    <property type="match status" value="2"/>
</dbReference>
<dbReference type="PROSITE" id="PS00012">
    <property type="entry name" value="PHOSPHOPANTETHEINE"/>
    <property type="match status" value="1"/>
</dbReference>
<dbReference type="InterPro" id="IPR001227">
    <property type="entry name" value="Ac_transferase_dom_sf"/>
</dbReference>
<keyword evidence="4" id="KW-0597">Phosphoprotein</keyword>
<dbReference type="SUPFAM" id="SSF50129">
    <property type="entry name" value="GroES-like"/>
    <property type="match status" value="1"/>
</dbReference>
<feature type="domain" description="PKS/mFAS DH" evidence="12">
    <location>
        <begin position="932"/>
        <end position="1202"/>
    </location>
</feature>
<dbReference type="FunFam" id="1.10.1200.10:FF:000007">
    <property type="entry name" value="Probable polyketide synthase pks17"/>
    <property type="match status" value="1"/>
</dbReference>
<comment type="caution">
    <text evidence="13">The sequence shown here is derived from an EMBL/GenBank/DDBJ whole genome shotgun (WGS) entry which is preliminary data.</text>
</comment>
<feature type="domain" description="Ketosynthase family 3 (KS3)" evidence="11">
    <location>
        <begin position="32"/>
        <end position="457"/>
    </location>
</feature>
<evidence type="ECO:0000313" key="14">
    <source>
        <dbReference type="Proteomes" id="UP000252914"/>
    </source>
</evidence>
<dbReference type="Pfam" id="PF21089">
    <property type="entry name" value="PKS_DH_N"/>
    <property type="match status" value="1"/>
</dbReference>
<dbReference type="SMART" id="SM00826">
    <property type="entry name" value="PKS_DH"/>
    <property type="match status" value="1"/>
</dbReference>
<dbReference type="GO" id="GO:0004312">
    <property type="term" value="F:fatty acid synthase activity"/>
    <property type="evidence" value="ECO:0007669"/>
    <property type="project" value="TreeGrafter"/>
</dbReference>
<feature type="non-terminal residue" evidence="13">
    <location>
        <position position="2668"/>
    </location>
</feature>
<dbReference type="SMART" id="SM00822">
    <property type="entry name" value="PKS_KR"/>
    <property type="match status" value="1"/>
</dbReference>
<proteinExistence type="predicted"/>
<dbReference type="SUPFAM" id="SSF53901">
    <property type="entry name" value="Thiolase-like"/>
    <property type="match status" value="2"/>
</dbReference>
<dbReference type="Pfam" id="PF13602">
    <property type="entry name" value="ADH_zinc_N_2"/>
    <property type="match status" value="1"/>
</dbReference>
<dbReference type="PROSITE" id="PS50075">
    <property type="entry name" value="CARRIER"/>
    <property type="match status" value="1"/>
</dbReference>
<evidence type="ECO:0000256" key="8">
    <source>
        <dbReference type="ARBA" id="ARBA00023315"/>
    </source>
</evidence>
<evidence type="ECO:0000259" key="11">
    <source>
        <dbReference type="PROSITE" id="PS52004"/>
    </source>
</evidence>
<dbReference type="SUPFAM" id="SSF55048">
    <property type="entry name" value="Probable ACP-binding domain of malonyl-CoA ACP transacylase"/>
    <property type="match status" value="1"/>
</dbReference>
<dbReference type="GO" id="GO:0008270">
    <property type="term" value="F:zinc ion binding"/>
    <property type="evidence" value="ECO:0007669"/>
    <property type="project" value="InterPro"/>
</dbReference>
<dbReference type="InterPro" id="IPR049552">
    <property type="entry name" value="PKS_DH_N"/>
</dbReference>
<dbReference type="Pfam" id="PF16197">
    <property type="entry name" value="KAsynt_C_assoc"/>
    <property type="match status" value="2"/>
</dbReference>
<dbReference type="InterPro" id="IPR014043">
    <property type="entry name" value="Acyl_transferase_dom"/>
</dbReference>
<dbReference type="InterPro" id="IPR002364">
    <property type="entry name" value="Quin_OxRdtase/zeta-crystal_CS"/>
</dbReference>
<dbReference type="InterPro" id="IPR014031">
    <property type="entry name" value="Ketoacyl_synth_C"/>
</dbReference>
<dbReference type="SMART" id="SM00825">
    <property type="entry name" value="PKS_KS"/>
    <property type="match status" value="2"/>
</dbReference>
<evidence type="ECO:0000256" key="1">
    <source>
        <dbReference type="ARBA" id="ARBA00001957"/>
    </source>
</evidence>
<protein>
    <submittedName>
        <fullName evidence="13">SDR family NAD(P)-dependent oxidoreductase</fullName>
    </submittedName>
</protein>
<dbReference type="SUPFAM" id="SSF51735">
    <property type="entry name" value="NAD(P)-binding Rossmann-fold domains"/>
    <property type="match status" value="3"/>
</dbReference>
<dbReference type="Gene3D" id="3.40.50.11460">
    <property type="match status" value="1"/>
</dbReference>
<dbReference type="SMART" id="SM01294">
    <property type="entry name" value="PKS_PP_betabranch"/>
    <property type="match status" value="1"/>
</dbReference>
<dbReference type="Pfam" id="PF08990">
    <property type="entry name" value="Docking"/>
    <property type="match status" value="1"/>
</dbReference>
<dbReference type="PANTHER" id="PTHR43775">
    <property type="entry name" value="FATTY ACID SYNTHASE"/>
    <property type="match status" value="1"/>
</dbReference>
<dbReference type="GO" id="GO:0033068">
    <property type="term" value="P:macrolide biosynthetic process"/>
    <property type="evidence" value="ECO:0007669"/>
    <property type="project" value="UniProtKB-ARBA"/>
</dbReference>
<dbReference type="Pfam" id="PF14765">
    <property type="entry name" value="PS-DH"/>
    <property type="match status" value="1"/>
</dbReference>
<dbReference type="RefSeq" id="WP_114025292.1">
    <property type="nucleotide sequence ID" value="NZ_QOIN01000067.1"/>
</dbReference>
<dbReference type="InterPro" id="IPR011032">
    <property type="entry name" value="GroES-like_sf"/>
</dbReference>
<dbReference type="InterPro" id="IPR049551">
    <property type="entry name" value="PKS_DH_C"/>
</dbReference>
<dbReference type="InterPro" id="IPR036299">
    <property type="entry name" value="Polyketide_synth_docking_sf"/>
</dbReference>
<dbReference type="Proteomes" id="UP000252914">
    <property type="component" value="Unassembled WGS sequence"/>
</dbReference>
<dbReference type="Pfam" id="PF22953">
    <property type="entry name" value="SpnB_Rossmann"/>
    <property type="match status" value="1"/>
</dbReference>
<sequence length="2668" mass="279442">MNEDKLRDYLKRVTADLHQARRRLDEYEAQSREPIAIVGMACRFPGDADSPEALWELVSRSRESVSDFPDDRGWPDDLYDPDPQAHGKTYSAQGNFVRGAARFDAEFFGISPREAQAMDPQQRLLLETAWEALENASIVPGDLHGTDAGVFIGAAGAEYASLRDGGPAAADGYLLTGLLTSVASGRLAYTLGLEGPAVTIDTACSSSLTAMHLAAQALRNGEARLALAGGATIMSHPGVFVEFSRQRGLSSDGRCRAFAASADGTAWGEGVGLLVLERLSDARRNGHPVLAIVRGSAVNQDGASNGLTAPNGPSQERVIRAALADADLPASGVDVVEAHGTGTTLGDPIEAQALLATYGQDRPAERPLWLGSVKSNIGHTQAAAGVAGVIKMVEAMRHGVLPRTLHVDEPTPHVDWSAGGVRLLTEATEWPETGRPRRAAVSSFGISGTNAHVVLEAPPALDAVAEDAPAFAEPAGRVVFALSAKSQVALRAQAARLEEHLQAHAELGASAVAGALATTRTVFDHRAVVTGADRGELVEGLRALAGGETHPGVVCPGKVADASGRTAFLFSGQGSQRAGAGAGLYAVEPVFKAAVDEACRHLDPLLGRSLTEIMFAEPDSEPARLLDHTHYTQPALFALHLGLHRLLEHHGLTPDYLAGHSVGEISAAHCAGVFSLPDAARLIVRRAELMGQLPSGAMASIQATADELTPYLTDRVCVAAYNTPRHTVISGDPDAVAAIVETFTAQGRRVKTLATEHAFHSPHTDTILDAFREAAEQVTYHEPHTPLISNLTGRPAETDQLTTPAYWTAHIRQPVRFADILTTLTDTGTHTYLDIGPTPTLPPLPHHTLTSDNNETDTPHVLTTLHPDHHDTHALTNTLAHTHTTTHPLTWRQPTPDTPTPLPTYPFTHHTYWLKQPTPTNTTNLGLNPTHHRFLSAHIDLSEEEGSLYTGTVSVKAHPWLGDHSVHHTPVLPATAFIELALHAAHHVGLNTVDDLTLHTPLLLGDTTQQLQLRLGPADASGRYTLNFRSRSAGTDDRGPEWTEHGTALLVGTVPGPQPSTSPPSDAAEIDLGSFYDELEQLGLTYGPAFRGLRRAWQHGDDLYAEVELPSAAGEADGFALHPALLDAALHPYALTLSEGGARLPFALSGVTLYSTGATELRVRLSHAGQDTLNLVVSDPDGEPVATVESLVTRAVSVEQFASASAAVRDDLYRLDWTPVSAPAAATAGVVSLAVVGPDSAPWAGRLPATDGSARQYADLATLRASLDEGAPLPDAVLLVCPASREGSPAEAGHVITRGVLGAVQEWLADDRLSGTRLCLVTSGAVAARTGEDVRDVAQAAAWGLVRGIRAEKRGSMVLLDIDGREASVQALPLAVSAVLSAAGEEELALREGKVLAPRLVRASADRSLSPSSGESAWHLDVTAPGTVNSLAVVPARDATRPLAAGEVRVSVRAAGVNFRDVLMTLGMYPGEPSIGSEGAGVVTEVGDGVTEPAVGDRVMGLFGQAMGPIAVADARRVVRMPDGWTFAQGASVPLVFLTAYYGLVDLAGVRAGERLLVHAAAGGVGTAAVQLARHWGLEVYGTASRGKWDVLRSQGFDDRHIGDSRSLTFREVFEEATGGAGVDVVLNSLAHEFVDASLRLLPRGGRFLEMGKADVRDAERVTAEHQGVEYRPFDLSEAPPERVREMLTELVGLFTTGALQPPPVTCFDIRQAREAFRGLSKAEYTGKLVLTLPTPLDPEGTVLITGGTGALGGQVARHMVDHHGVRNLLLLSRHGSDADGVPELTAQLGRSGAQVSVVACDAADRDALAAVIAGIPAAHPLTAVVHTAGIVDDALTAAMNPERLDAVLRPKADAAWNLHALTAGTELSAFILFSSLAGTLGNAGQSGYAAGNAFLDALARHRRARGLPAVSLAWGPWAGTSGMTSRLDDAALARMARTGVSVLPHEKALSLFDAHGDGPAVLVPAHLDLPALRALDDAGELGAVLRSLVGRAGLPSSTATRGARKTGDSVADEWAGRLASLPEAERRQLVIETVRHEAAAILGHADADALPADRAFRDAGYDSLTAVELRNRLSAHFGLRLVTTLVFDHPTPLALAEHLLGRFLNETTPARATTTVQATADEPVAIVGMACRFPTDVESPSDLWGVVAEGRDMVSGFPDGRGWNHADLYDPDPTAPGRTYATQGAFYQGADLFDADFFGINRREALAMDPQQRLLLETAWEALERAGIDPTGVRGTDAGVFTGVAAAEYLSLHRPVKEDLSGYLLTGNTTSVTAGRIAYTFGLEGPTFSVDTACSSSLVALHLAAQSLRQGECSMALAGGATIMASPGIFLEFSNQRGLATDGRCKPFAASADGVGWGEGAGMFVLERLSDAERNGHPVLAVVRGSAVNQDGASNGLTAPNGPSQERVIRAALANARLGVADVDVVEAHGTGTTLGDPIEAQALLATYGQDRSGDQPLWLGSVKSNIGHTQAAAGVAGVIKMVEAMRHGVLPRTLHVDEPTPHVDWSAGAVRLLTEATEWPETGRPRRAAVSSFGISGTNAHLILEAPPVTEGAPAEGPSTAPAVDSEPVVLTLSAKSDVALRAQAGRLGEFLEARPEVGVRSAAGVLGRRGVFGCRAAVVGVGRGGVVGGLRAVAEGSSGVAEGSSGVGVGSSGVVEGVVRGGGFG</sequence>
<dbReference type="PROSITE" id="PS01162">
    <property type="entry name" value="QOR_ZETA_CRYSTAL"/>
    <property type="match status" value="1"/>
</dbReference>
<dbReference type="InterPro" id="IPR036291">
    <property type="entry name" value="NAD(P)-bd_dom_sf"/>
</dbReference>
<dbReference type="InterPro" id="IPR016039">
    <property type="entry name" value="Thiolase-like"/>
</dbReference>
<keyword evidence="7" id="KW-0511">Multifunctional enzyme</keyword>
<dbReference type="FunFam" id="3.40.50.720:FF:000209">
    <property type="entry name" value="Polyketide synthase Pks12"/>
    <property type="match status" value="1"/>
</dbReference>
<evidence type="ECO:0000256" key="4">
    <source>
        <dbReference type="ARBA" id="ARBA00022553"/>
    </source>
</evidence>
<dbReference type="EMBL" id="QOIN01000067">
    <property type="protein sequence ID" value="RCG15237.1"/>
    <property type="molecule type" value="Genomic_DNA"/>
</dbReference>
<dbReference type="CDD" id="cd05195">
    <property type="entry name" value="enoyl_red"/>
    <property type="match status" value="1"/>
</dbReference>
<comment type="pathway">
    <text evidence="2">Antibiotic biosynthesis.</text>
</comment>
<dbReference type="Gene3D" id="3.40.366.10">
    <property type="entry name" value="Malonyl-Coenzyme A Acyl Carrier Protein, domain 2"/>
    <property type="match status" value="1"/>
</dbReference>
<dbReference type="InterPro" id="IPR016036">
    <property type="entry name" value="Malonyl_transacylase_ACP-bd"/>
</dbReference>
<dbReference type="GO" id="GO:0004315">
    <property type="term" value="F:3-oxoacyl-[acyl-carrier-protein] synthase activity"/>
    <property type="evidence" value="ECO:0007669"/>
    <property type="project" value="InterPro"/>
</dbReference>
<dbReference type="InterPro" id="IPR020807">
    <property type="entry name" value="PKS_DH"/>
</dbReference>
<keyword evidence="8" id="KW-0012">Acyltransferase</keyword>
<dbReference type="CDD" id="cd00833">
    <property type="entry name" value="PKS"/>
    <property type="match status" value="2"/>
</dbReference>
<keyword evidence="6" id="KW-0045">Antibiotic biosynthesis</keyword>
<feature type="domain" description="Ketosynthase family 3 (KS3)" evidence="11">
    <location>
        <begin position="2122"/>
        <end position="2548"/>
    </location>
</feature>
<dbReference type="PANTHER" id="PTHR43775:SF51">
    <property type="entry name" value="INACTIVE PHENOLPHTHIOCEROL SYNTHESIS POLYKETIDE SYNTHASE TYPE I PKS1-RELATED"/>
    <property type="match status" value="1"/>
</dbReference>
<dbReference type="InterPro" id="IPR049900">
    <property type="entry name" value="PKS_mFAS_DH"/>
</dbReference>
<evidence type="ECO:0000256" key="9">
    <source>
        <dbReference type="PROSITE-ProRule" id="PRU01363"/>
    </source>
</evidence>
<reference evidence="13 14" key="1">
    <citation type="submission" date="2018-06" db="EMBL/GenBank/DDBJ databases">
        <title>Streptomyces reniochalinae sp. nov. and Streptomyces diacarnus sp. nov. from marine sponges.</title>
        <authorList>
            <person name="Li L."/>
        </authorList>
    </citation>
    <scope>NUCLEOTIDE SEQUENCE [LARGE SCALE GENOMIC DNA]</scope>
    <source>
        <strain evidence="13 14">LHW51701</strain>
    </source>
</reference>
<dbReference type="GO" id="GO:0016491">
    <property type="term" value="F:oxidoreductase activity"/>
    <property type="evidence" value="ECO:0007669"/>
    <property type="project" value="InterPro"/>
</dbReference>
<evidence type="ECO:0000256" key="3">
    <source>
        <dbReference type="ARBA" id="ARBA00022450"/>
    </source>
</evidence>
<accession>A0A367ED07</accession>
<dbReference type="InterPro" id="IPR020841">
    <property type="entry name" value="PKS_Beta-ketoAc_synthase_dom"/>
</dbReference>
<dbReference type="InterPro" id="IPR016035">
    <property type="entry name" value="Acyl_Trfase/lysoPLipase"/>
</dbReference>
<comment type="cofactor">
    <cofactor evidence="1">
        <name>pantetheine 4'-phosphate</name>
        <dbReference type="ChEBI" id="CHEBI:47942"/>
    </cofactor>
</comment>
<dbReference type="SMART" id="SM00827">
    <property type="entry name" value="PKS_AT"/>
    <property type="match status" value="1"/>
</dbReference>
<dbReference type="GO" id="GO:0031177">
    <property type="term" value="F:phosphopantetheine binding"/>
    <property type="evidence" value="ECO:0007669"/>
    <property type="project" value="InterPro"/>
</dbReference>
<dbReference type="GO" id="GO:0006633">
    <property type="term" value="P:fatty acid biosynthetic process"/>
    <property type="evidence" value="ECO:0007669"/>
    <property type="project" value="InterPro"/>
</dbReference>
<dbReference type="CDD" id="cd08956">
    <property type="entry name" value="KR_3_FAS_SDR_x"/>
    <property type="match status" value="1"/>
</dbReference>
<gene>
    <name evidence="13" type="ORF">DTL70_30695</name>
</gene>
<keyword evidence="3" id="KW-0596">Phosphopantetheine</keyword>
<dbReference type="SUPFAM" id="SSF52151">
    <property type="entry name" value="FabD/lysophospholipase-like"/>
    <property type="match status" value="1"/>
</dbReference>
<dbReference type="SMART" id="SM00823">
    <property type="entry name" value="PKS_PP"/>
    <property type="match status" value="1"/>
</dbReference>
<dbReference type="Pfam" id="PF02801">
    <property type="entry name" value="Ketoacyl-synt_C"/>
    <property type="match status" value="2"/>
</dbReference>
<dbReference type="InterPro" id="IPR006162">
    <property type="entry name" value="Ppantetheine_attach_site"/>
</dbReference>
<keyword evidence="5" id="KW-0808">Transferase</keyword>
<feature type="region of interest" description="C-terminal hotdog fold" evidence="9">
    <location>
        <begin position="1067"/>
        <end position="1202"/>
    </location>
</feature>
<dbReference type="SUPFAM" id="SSF101173">
    <property type="entry name" value="Docking domain B of the erythromycin polyketide synthase (DEBS)"/>
    <property type="match status" value="1"/>
</dbReference>
<dbReference type="Gene3D" id="3.90.180.10">
    <property type="entry name" value="Medium-chain alcohol dehydrogenases, catalytic domain"/>
    <property type="match status" value="1"/>
</dbReference>
<feature type="active site" description="Proton acceptor; for dehydratase activity" evidence="9">
    <location>
        <position position="964"/>
    </location>
</feature>
<feature type="domain" description="Carrier" evidence="10">
    <location>
        <begin position="2029"/>
        <end position="2104"/>
    </location>
</feature>
<dbReference type="InterPro" id="IPR013968">
    <property type="entry name" value="PKS_KR"/>
</dbReference>
<dbReference type="InterPro" id="IPR050091">
    <property type="entry name" value="PKS_NRPS_Biosynth_Enz"/>
</dbReference>
<dbReference type="Pfam" id="PF08659">
    <property type="entry name" value="KR"/>
    <property type="match status" value="1"/>
</dbReference>
<evidence type="ECO:0000259" key="10">
    <source>
        <dbReference type="PROSITE" id="PS50075"/>
    </source>
</evidence>
<feature type="active site" description="Proton donor; for dehydratase activity" evidence="9">
    <location>
        <position position="1127"/>
    </location>
</feature>
<evidence type="ECO:0000256" key="6">
    <source>
        <dbReference type="ARBA" id="ARBA00023194"/>
    </source>
</evidence>
<dbReference type="SMART" id="SM00829">
    <property type="entry name" value="PKS_ER"/>
    <property type="match status" value="1"/>
</dbReference>
<feature type="region of interest" description="N-terminal hotdog fold" evidence="9">
    <location>
        <begin position="932"/>
        <end position="1057"/>
    </location>
</feature>
<dbReference type="Gene3D" id="3.40.47.10">
    <property type="match status" value="2"/>
</dbReference>
<dbReference type="PROSITE" id="PS52004">
    <property type="entry name" value="KS3_2"/>
    <property type="match status" value="2"/>
</dbReference>
<dbReference type="InterPro" id="IPR009081">
    <property type="entry name" value="PP-bd_ACP"/>
</dbReference>
<organism evidence="13 14">
    <name type="scientific">Streptomyces diacarni</name>
    <dbReference type="NCBI Taxonomy" id="2800381"/>
    <lineage>
        <taxon>Bacteria</taxon>
        <taxon>Bacillati</taxon>
        <taxon>Actinomycetota</taxon>
        <taxon>Actinomycetes</taxon>
        <taxon>Kitasatosporales</taxon>
        <taxon>Streptomycetaceae</taxon>
        <taxon>Streptomyces</taxon>
    </lineage>
</organism>
<evidence type="ECO:0000256" key="5">
    <source>
        <dbReference type="ARBA" id="ARBA00022679"/>
    </source>
</evidence>
<dbReference type="InterPro" id="IPR014030">
    <property type="entry name" value="Ketoacyl_synth_N"/>
</dbReference>
<dbReference type="InterPro" id="IPR020806">
    <property type="entry name" value="PKS_PP-bd"/>
</dbReference>
<dbReference type="Gene3D" id="1.10.1200.10">
    <property type="entry name" value="ACP-like"/>
    <property type="match status" value="1"/>
</dbReference>
<evidence type="ECO:0000256" key="7">
    <source>
        <dbReference type="ARBA" id="ARBA00023268"/>
    </source>
</evidence>
<dbReference type="InterPro" id="IPR042104">
    <property type="entry name" value="PKS_dehydratase_sf"/>
</dbReference>
<evidence type="ECO:0000313" key="13">
    <source>
        <dbReference type="EMBL" id="RCG15237.1"/>
    </source>
</evidence>
<dbReference type="InterPro" id="IPR057326">
    <property type="entry name" value="KR_dom"/>
</dbReference>
<dbReference type="InterPro" id="IPR032821">
    <property type="entry name" value="PKS_assoc"/>
</dbReference>
<dbReference type="FunFam" id="3.90.180.10:FF:000032">
    <property type="entry name" value="Probable polyketide synthase pks1"/>
    <property type="match status" value="1"/>
</dbReference>
<dbReference type="FunFam" id="3.40.47.10:FF:000019">
    <property type="entry name" value="Polyketide synthase type I"/>
    <property type="match status" value="2"/>
</dbReference>
<dbReference type="Gene3D" id="3.10.129.110">
    <property type="entry name" value="Polyketide synthase dehydratase"/>
    <property type="match status" value="1"/>
</dbReference>
<dbReference type="InterPro" id="IPR055123">
    <property type="entry name" value="SpnB-like_Rossmann"/>
</dbReference>
<name>A0A367ED07_9ACTN</name>
<dbReference type="InterPro" id="IPR036736">
    <property type="entry name" value="ACP-like_sf"/>
</dbReference>
<dbReference type="SUPFAM" id="SSF47336">
    <property type="entry name" value="ACP-like"/>
    <property type="match status" value="1"/>
</dbReference>
<dbReference type="InterPro" id="IPR020843">
    <property type="entry name" value="ER"/>
</dbReference>
<dbReference type="Pfam" id="PF08240">
    <property type="entry name" value="ADH_N"/>
    <property type="match status" value="1"/>
</dbReference>
<evidence type="ECO:0000256" key="2">
    <source>
        <dbReference type="ARBA" id="ARBA00004792"/>
    </source>
</evidence>
<keyword evidence="14" id="KW-1185">Reference proteome</keyword>
<dbReference type="PROSITE" id="PS52019">
    <property type="entry name" value="PKS_MFAS_DH"/>
    <property type="match status" value="1"/>
</dbReference>
<dbReference type="PROSITE" id="PS00606">
    <property type="entry name" value="KS3_1"/>
    <property type="match status" value="2"/>
</dbReference>
<dbReference type="InterPro" id="IPR013154">
    <property type="entry name" value="ADH-like_N"/>
</dbReference>
<dbReference type="Gene3D" id="3.40.50.720">
    <property type="entry name" value="NAD(P)-binding Rossmann-like Domain"/>
    <property type="match status" value="1"/>
</dbReference>
<dbReference type="InterPro" id="IPR015083">
    <property type="entry name" value="NorB/c/GfsB-D-like_docking"/>
</dbReference>
<dbReference type="InterPro" id="IPR018201">
    <property type="entry name" value="Ketoacyl_synth_AS"/>
</dbReference>
<dbReference type="Gene3D" id="3.30.70.3290">
    <property type="match status" value="2"/>
</dbReference>